<dbReference type="PANTHER" id="PTHR15549:SF30">
    <property type="entry name" value="MID2 DOMAIN-CONTAINING PROTEIN"/>
    <property type="match status" value="1"/>
</dbReference>
<evidence type="ECO:0000256" key="2">
    <source>
        <dbReference type="ARBA" id="ARBA00022692"/>
    </source>
</evidence>
<dbReference type="Proteomes" id="UP000184356">
    <property type="component" value="Unassembled WGS sequence"/>
</dbReference>
<dbReference type="VEuPathDB" id="FungiDB:ASPSYDRAFT_593747"/>
<reference evidence="8" key="1">
    <citation type="journal article" date="2017" name="Genome Biol.">
        <title>Comparative genomics reveals high biological diversity and specific adaptations in the industrially and medically important fungal genus Aspergillus.</title>
        <authorList>
            <person name="de Vries R.P."/>
            <person name="Riley R."/>
            <person name="Wiebenga A."/>
            <person name="Aguilar-Osorio G."/>
            <person name="Amillis S."/>
            <person name="Uchima C.A."/>
            <person name="Anderluh G."/>
            <person name="Asadollahi M."/>
            <person name="Askin M."/>
            <person name="Barry K."/>
            <person name="Battaglia E."/>
            <person name="Bayram O."/>
            <person name="Benocci T."/>
            <person name="Braus-Stromeyer S.A."/>
            <person name="Caldana C."/>
            <person name="Canovas D."/>
            <person name="Cerqueira G.C."/>
            <person name="Chen F."/>
            <person name="Chen W."/>
            <person name="Choi C."/>
            <person name="Clum A."/>
            <person name="Dos Santos R.A."/>
            <person name="Damasio A.R."/>
            <person name="Diallinas G."/>
            <person name="Emri T."/>
            <person name="Fekete E."/>
            <person name="Flipphi M."/>
            <person name="Freyberg S."/>
            <person name="Gallo A."/>
            <person name="Gournas C."/>
            <person name="Habgood R."/>
            <person name="Hainaut M."/>
            <person name="Harispe M.L."/>
            <person name="Henrissat B."/>
            <person name="Hilden K.S."/>
            <person name="Hope R."/>
            <person name="Hossain A."/>
            <person name="Karabika E."/>
            <person name="Karaffa L."/>
            <person name="Karanyi Z."/>
            <person name="Krasevec N."/>
            <person name="Kuo A."/>
            <person name="Kusch H."/>
            <person name="LaButti K."/>
            <person name="Lagendijk E.L."/>
            <person name="Lapidus A."/>
            <person name="Levasseur A."/>
            <person name="Lindquist E."/>
            <person name="Lipzen A."/>
            <person name="Logrieco A.F."/>
            <person name="MacCabe A."/>
            <person name="Maekelae M.R."/>
            <person name="Malavazi I."/>
            <person name="Melin P."/>
            <person name="Meyer V."/>
            <person name="Mielnichuk N."/>
            <person name="Miskei M."/>
            <person name="Molnar A.P."/>
            <person name="Mule G."/>
            <person name="Ngan C.Y."/>
            <person name="Orejas M."/>
            <person name="Orosz E."/>
            <person name="Ouedraogo J.P."/>
            <person name="Overkamp K.M."/>
            <person name="Park H.-S."/>
            <person name="Perrone G."/>
            <person name="Piumi F."/>
            <person name="Punt P.J."/>
            <person name="Ram A.F."/>
            <person name="Ramon A."/>
            <person name="Rauscher S."/>
            <person name="Record E."/>
            <person name="Riano-Pachon D.M."/>
            <person name="Robert V."/>
            <person name="Roehrig J."/>
            <person name="Ruller R."/>
            <person name="Salamov A."/>
            <person name="Salih N.S."/>
            <person name="Samson R.A."/>
            <person name="Sandor E."/>
            <person name="Sanguinetti M."/>
            <person name="Schuetze T."/>
            <person name="Sepcic K."/>
            <person name="Shelest E."/>
            <person name="Sherlock G."/>
            <person name="Sophianopoulou V."/>
            <person name="Squina F.M."/>
            <person name="Sun H."/>
            <person name="Susca A."/>
            <person name="Todd R.B."/>
            <person name="Tsang A."/>
            <person name="Unkles S.E."/>
            <person name="van de Wiele N."/>
            <person name="van Rossen-Uffink D."/>
            <person name="Oliveira J.V."/>
            <person name="Vesth T.C."/>
            <person name="Visser J."/>
            <person name="Yu J.-H."/>
            <person name="Zhou M."/>
            <person name="Andersen M.R."/>
            <person name="Archer D.B."/>
            <person name="Baker S.E."/>
            <person name="Benoit I."/>
            <person name="Brakhage A.A."/>
            <person name="Braus G.H."/>
            <person name="Fischer R."/>
            <person name="Frisvad J.C."/>
            <person name="Goldman G.H."/>
            <person name="Houbraken J."/>
            <person name="Oakley B."/>
            <person name="Pocsi I."/>
            <person name="Scazzocchio C."/>
            <person name="Seiboth B."/>
            <person name="vanKuyk P.A."/>
            <person name="Wortman J."/>
            <person name="Dyer P.S."/>
            <person name="Grigoriev I.V."/>
        </authorList>
    </citation>
    <scope>NUCLEOTIDE SEQUENCE [LARGE SCALE GENOMIC DNA]</scope>
    <source>
        <strain evidence="8">CBS 593.65</strain>
    </source>
</reference>
<dbReference type="GO" id="GO:0071944">
    <property type="term" value="C:cell periphery"/>
    <property type="evidence" value="ECO:0007669"/>
    <property type="project" value="UniProtKB-ARBA"/>
</dbReference>
<feature type="compositionally biased region" description="Basic and acidic residues" evidence="5">
    <location>
        <begin position="229"/>
        <end position="245"/>
    </location>
</feature>
<gene>
    <name evidence="7" type="ORF">ASPSYDRAFT_593747</name>
</gene>
<evidence type="ECO:0000256" key="4">
    <source>
        <dbReference type="ARBA" id="ARBA00023136"/>
    </source>
</evidence>
<keyword evidence="3 6" id="KW-1133">Transmembrane helix</keyword>
<feature type="region of interest" description="Disordered" evidence="5">
    <location>
        <begin position="224"/>
        <end position="290"/>
    </location>
</feature>
<feature type="compositionally biased region" description="Low complexity" evidence="5">
    <location>
        <begin position="140"/>
        <end position="159"/>
    </location>
</feature>
<feature type="compositionally biased region" description="Basic and acidic residues" evidence="5">
    <location>
        <begin position="256"/>
        <end position="290"/>
    </location>
</feature>
<keyword evidence="4 6" id="KW-0472">Membrane</keyword>
<evidence type="ECO:0000256" key="3">
    <source>
        <dbReference type="ARBA" id="ARBA00022989"/>
    </source>
</evidence>
<dbReference type="AlphaFoldDB" id="A0A1L9TR21"/>
<comment type="subcellular location">
    <subcellularLocation>
        <location evidence="1">Membrane</location>
        <topology evidence="1">Single-pass membrane protein</topology>
    </subcellularLocation>
</comment>
<evidence type="ECO:0000313" key="7">
    <source>
        <dbReference type="EMBL" id="OJJ61861.1"/>
    </source>
</evidence>
<feature type="region of interest" description="Disordered" evidence="5">
    <location>
        <begin position="96"/>
        <end position="128"/>
    </location>
</feature>
<keyword evidence="2 6" id="KW-0812">Transmembrane</keyword>
<evidence type="ECO:0000256" key="6">
    <source>
        <dbReference type="SAM" id="Phobius"/>
    </source>
</evidence>
<proteinExistence type="predicted"/>
<dbReference type="STRING" id="1036612.A0A1L9TR21"/>
<feature type="compositionally biased region" description="Low complexity" evidence="5">
    <location>
        <begin position="104"/>
        <end position="128"/>
    </location>
</feature>
<feature type="compositionally biased region" description="Polar residues" evidence="5">
    <location>
        <begin position="174"/>
        <end position="184"/>
    </location>
</feature>
<evidence type="ECO:0008006" key="9">
    <source>
        <dbReference type="Google" id="ProtNLM"/>
    </source>
</evidence>
<evidence type="ECO:0000256" key="1">
    <source>
        <dbReference type="ARBA" id="ARBA00004167"/>
    </source>
</evidence>
<protein>
    <recommendedName>
        <fullName evidence="9">Mid2 domain-containing protein</fullName>
    </recommendedName>
</protein>
<organism evidence="7 8">
    <name type="scientific">Aspergillus sydowii CBS 593.65</name>
    <dbReference type="NCBI Taxonomy" id="1036612"/>
    <lineage>
        <taxon>Eukaryota</taxon>
        <taxon>Fungi</taxon>
        <taxon>Dikarya</taxon>
        <taxon>Ascomycota</taxon>
        <taxon>Pezizomycotina</taxon>
        <taxon>Eurotiomycetes</taxon>
        <taxon>Eurotiomycetidae</taxon>
        <taxon>Eurotiales</taxon>
        <taxon>Aspergillaceae</taxon>
        <taxon>Aspergillus</taxon>
        <taxon>Aspergillus subgen. Nidulantes</taxon>
    </lineage>
</organism>
<evidence type="ECO:0000313" key="8">
    <source>
        <dbReference type="Proteomes" id="UP000184356"/>
    </source>
</evidence>
<feature type="region of interest" description="Disordered" evidence="5">
    <location>
        <begin position="140"/>
        <end position="184"/>
    </location>
</feature>
<feature type="transmembrane region" description="Helical" evidence="6">
    <location>
        <begin position="196"/>
        <end position="218"/>
    </location>
</feature>
<evidence type="ECO:0000256" key="5">
    <source>
        <dbReference type="SAM" id="MobiDB-lite"/>
    </source>
</evidence>
<dbReference type="PANTHER" id="PTHR15549">
    <property type="entry name" value="PAIRED IMMUNOGLOBULIN-LIKE TYPE 2 RECEPTOR"/>
    <property type="match status" value="1"/>
</dbReference>
<dbReference type="EMBL" id="KV878583">
    <property type="protein sequence ID" value="OJJ61861.1"/>
    <property type="molecule type" value="Genomic_DNA"/>
</dbReference>
<sequence>MRLKRPFPKPKPSVSTIRTSHLQASFAKDCTCPGSLSGLILSDLALVHQVERKAQFLPTYIKLNPFRRISSLPATSIYTDMDSAWDSDRDTEPVAIDSTMDFPTDTTTGSTETTSSTEETSPGTTTTVVTVTGSTRTSTVTYSFETSTSTSTDPTEPVTITVYQPSPTAGEGTDSASTDNVNSDTNTGGLSTGAKAGIGVGVACAVILLIAVALFLFFRRRRRGGGGKVGEDSGTRHGSDIETDKGAGVSPAEIENTERRVFELPGGRDRPELEGEGRRERERYELDGRS</sequence>
<name>A0A1L9TR21_9EURO</name>
<dbReference type="InterPro" id="IPR051694">
    <property type="entry name" value="Immunoregulatory_rcpt-like"/>
</dbReference>
<dbReference type="GeneID" id="63765761"/>
<accession>A0A1L9TR21</accession>
<dbReference type="RefSeq" id="XP_040705667.1">
    <property type="nucleotide sequence ID" value="XM_040849688.1"/>
</dbReference>
<keyword evidence="8" id="KW-1185">Reference proteome</keyword>
<dbReference type="GO" id="GO:0016020">
    <property type="term" value="C:membrane"/>
    <property type="evidence" value="ECO:0007669"/>
    <property type="project" value="UniProtKB-SubCell"/>
</dbReference>